<dbReference type="SMART" id="SM00052">
    <property type="entry name" value="EAL"/>
    <property type="match status" value="1"/>
</dbReference>
<dbReference type="InterPro" id="IPR035965">
    <property type="entry name" value="PAS-like_dom_sf"/>
</dbReference>
<accession>A0ABX1F0S2</accession>
<reference evidence="2 3" key="1">
    <citation type="submission" date="2020-03" db="EMBL/GenBank/DDBJ databases">
        <title>Roseomonas selenitidurans sp. nov. isolated from soil.</title>
        <authorList>
            <person name="Liu H."/>
        </authorList>
    </citation>
    <scope>NUCLEOTIDE SEQUENCE [LARGE SCALE GENOMIC DNA]</scope>
    <source>
        <strain evidence="2 3">JCM 15073</strain>
    </source>
</reference>
<dbReference type="SUPFAM" id="SSF55785">
    <property type="entry name" value="PYP-like sensor domain (PAS domain)"/>
    <property type="match status" value="1"/>
</dbReference>
<dbReference type="CDD" id="cd01948">
    <property type="entry name" value="EAL"/>
    <property type="match status" value="1"/>
</dbReference>
<proteinExistence type="predicted"/>
<dbReference type="Proteomes" id="UP000765160">
    <property type="component" value="Unassembled WGS sequence"/>
</dbReference>
<dbReference type="InterPro" id="IPR000014">
    <property type="entry name" value="PAS"/>
</dbReference>
<dbReference type="PANTHER" id="PTHR33121:SF79">
    <property type="entry name" value="CYCLIC DI-GMP PHOSPHODIESTERASE PDED-RELATED"/>
    <property type="match status" value="1"/>
</dbReference>
<name>A0ABX1F0S2_9PROT</name>
<dbReference type="RefSeq" id="WP_168050459.1">
    <property type="nucleotide sequence ID" value="NZ_JAATJR010000004.1"/>
</dbReference>
<dbReference type="InterPro" id="IPR001633">
    <property type="entry name" value="EAL_dom"/>
</dbReference>
<keyword evidence="3" id="KW-1185">Reference proteome</keyword>
<dbReference type="Pfam" id="PF00563">
    <property type="entry name" value="EAL"/>
    <property type="match status" value="1"/>
</dbReference>
<sequence>MAHPRSLGDRERFVAFAFAAADLLVEVGSDGRIGFAAGAFRARLGQTPESFIGTDPIRLIAPEDRAAFATALALLPGRGRLAPTAFRLADVEHTPFSVSGLHMLSAETQARLCLCFSPLPAPPDLRPADGPALLREAEQRLRAGHADRLALIDLGTARASATEMLERALREEAGPEALAAELAPGRYGLLPGEGQSLPELGPLARRLEDLLGTEAGSVAITTISLAGGGLTPAQAARALRYGLGTFVRLGAAGLRNAGFEDGLSGVVAKVTERAGVLRRIIAARQFRLDFQPIVHLATRRLHHHEALLRLEPGVLAPGEGPQEFVSLAETIGLTEELDLAVATMAIAAANAVPDGQHLAFNISGLSAQSVGFRRRLHALLNRDPRGARRVMVELTESAEIEDEDAAALTLRGLRARGVPICIDDFGAGAAAFRYLKSFPADYVKVDGSYVQAALTSDRDRSFVAAMVDLSLAVGAQVVAERIETEEAALAMQELGVHYGQGWLFGKPGPL</sequence>
<evidence type="ECO:0000313" key="3">
    <source>
        <dbReference type="Proteomes" id="UP000765160"/>
    </source>
</evidence>
<dbReference type="EMBL" id="JAAVTX010000004">
    <property type="protein sequence ID" value="NKE45930.1"/>
    <property type="molecule type" value="Genomic_DNA"/>
</dbReference>
<organism evidence="2 3">
    <name type="scientific">Falsiroseomonas frigidaquae</name>
    <dbReference type="NCBI Taxonomy" id="487318"/>
    <lineage>
        <taxon>Bacteria</taxon>
        <taxon>Pseudomonadati</taxon>
        <taxon>Pseudomonadota</taxon>
        <taxon>Alphaproteobacteria</taxon>
        <taxon>Acetobacterales</taxon>
        <taxon>Roseomonadaceae</taxon>
        <taxon>Falsiroseomonas</taxon>
    </lineage>
</organism>
<dbReference type="InterPro" id="IPR035919">
    <property type="entry name" value="EAL_sf"/>
</dbReference>
<comment type="caution">
    <text evidence="2">The sequence shown here is derived from an EMBL/GenBank/DDBJ whole genome shotgun (WGS) entry which is preliminary data.</text>
</comment>
<dbReference type="Gene3D" id="3.20.20.450">
    <property type="entry name" value="EAL domain"/>
    <property type="match status" value="1"/>
</dbReference>
<dbReference type="SMART" id="SM00091">
    <property type="entry name" value="PAS"/>
    <property type="match status" value="1"/>
</dbReference>
<dbReference type="PROSITE" id="PS50883">
    <property type="entry name" value="EAL"/>
    <property type="match status" value="1"/>
</dbReference>
<dbReference type="InterPro" id="IPR050706">
    <property type="entry name" value="Cyclic-di-GMP_PDE-like"/>
</dbReference>
<protein>
    <submittedName>
        <fullName evidence="2">EAL domain-containing protein</fullName>
    </submittedName>
</protein>
<evidence type="ECO:0000259" key="1">
    <source>
        <dbReference type="PROSITE" id="PS50883"/>
    </source>
</evidence>
<dbReference type="PANTHER" id="PTHR33121">
    <property type="entry name" value="CYCLIC DI-GMP PHOSPHODIESTERASE PDEF"/>
    <property type="match status" value="1"/>
</dbReference>
<evidence type="ECO:0000313" key="2">
    <source>
        <dbReference type="EMBL" id="NKE45930.1"/>
    </source>
</evidence>
<gene>
    <name evidence="2" type="ORF">HB662_14150</name>
</gene>
<feature type="domain" description="EAL" evidence="1">
    <location>
        <begin position="270"/>
        <end position="510"/>
    </location>
</feature>
<dbReference type="SUPFAM" id="SSF141868">
    <property type="entry name" value="EAL domain-like"/>
    <property type="match status" value="1"/>
</dbReference>